<name>A0A263CUV9_9PSEU</name>
<dbReference type="InParanoid" id="A0A263CUV9"/>
<proteinExistence type="predicted"/>
<protein>
    <submittedName>
        <fullName evidence="1">Uncharacterized protein</fullName>
    </submittedName>
</protein>
<dbReference type="OrthoDB" id="59529at1813"/>
<sequence>METVMLIAAVTAAYLAMCALYPYAACSSAACEGGRLKAPNGKSWRNCRRCRGSGRRRRLGARLLGRAAS</sequence>
<organism evidence="1 2">
    <name type="scientific">Amycolatopsis antarctica</name>
    <dbReference type="NCBI Taxonomy" id="1854586"/>
    <lineage>
        <taxon>Bacteria</taxon>
        <taxon>Bacillati</taxon>
        <taxon>Actinomycetota</taxon>
        <taxon>Actinomycetes</taxon>
        <taxon>Pseudonocardiales</taxon>
        <taxon>Pseudonocardiaceae</taxon>
        <taxon>Amycolatopsis</taxon>
    </lineage>
</organism>
<dbReference type="Proteomes" id="UP000242444">
    <property type="component" value="Unassembled WGS sequence"/>
</dbReference>
<dbReference type="AlphaFoldDB" id="A0A263CUV9"/>
<dbReference type="RefSeq" id="WP_094866351.1">
    <property type="nucleotide sequence ID" value="NZ_NKYE01000032.1"/>
</dbReference>
<evidence type="ECO:0000313" key="1">
    <source>
        <dbReference type="EMBL" id="OZM69891.1"/>
    </source>
</evidence>
<dbReference type="EMBL" id="NKYE01000032">
    <property type="protein sequence ID" value="OZM69891.1"/>
    <property type="molecule type" value="Genomic_DNA"/>
</dbReference>
<comment type="caution">
    <text evidence="1">The sequence shown here is derived from an EMBL/GenBank/DDBJ whole genome shotgun (WGS) entry which is preliminary data.</text>
</comment>
<accession>A0A263CUV9</accession>
<reference evidence="1 2" key="1">
    <citation type="submission" date="2017-07" db="EMBL/GenBank/DDBJ databases">
        <title>Amycolatopsis antarcticus sp. nov., isolated from the surface of an Antarcticus brown macroalga.</title>
        <authorList>
            <person name="Wang J."/>
            <person name="Leiva S."/>
            <person name="Huang J."/>
            <person name="Huang Y."/>
        </authorList>
    </citation>
    <scope>NUCLEOTIDE SEQUENCE [LARGE SCALE GENOMIC DNA]</scope>
    <source>
        <strain evidence="1 2">AU-G6</strain>
    </source>
</reference>
<keyword evidence="2" id="KW-1185">Reference proteome</keyword>
<gene>
    <name evidence="1" type="ORF">CFN78_28110</name>
</gene>
<evidence type="ECO:0000313" key="2">
    <source>
        <dbReference type="Proteomes" id="UP000242444"/>
    </source>
</evidence>